<dbReference type="RefSeq" id="WP_204202146.1">
    <property type="nucleotide sequence ID" value="NZ_JAFELM010000016.1"/>
</dbReference>
<dbReference type="InterPro" id="IPR016181">
    <property type="entry name" value="Acyl_CoA_acyltransferase"/>
</dbReference>
<dbReference type="SUPFAM" id="SSF55729">
    <property type="entry name" value="Acyl-CoA N-acyltransferases (Nat)"/>
    <property type="match status" value="1"/>
</dbReference>
<dbReference type="Gene3D" id="3.40.630.30">
    <property type="match status" value="1"/>
</dbReference>
<proteinExistence type="predicted"/>
<keyword evidence="2" id="KW-1185">Reference proteome</keyword>
<accession>A0ABS2DE72</accession>
<organism evidence="1 2">
    <name type="scientific">Bacillus suaedaesalsae</name>
    <dbReference type="NCBI Taxonomy" id="2810349"/>
    <lineage>
        <taxon>Bacteria</taxon>
        <taxon>Bacillati</taxon>
        <taxon>Bacillota</taxon>
        <taxon>Bacilli</taxon>
        <taxon>Bacillales</taxon>
        <taxon>Bacillaceae</taxon>
        <taxon>Bacillus</taxon>
    </lineage>
</organism>
<dbReference type="EMBL" id="JAFELM010000016">
    <property type="protein sequence ID" value="MBM6616762.1"/>
    <property type="molecule type" value="Genomic_DNA"/>
</dbReference>
<dbReference type="Proteomes" id="UP001518925">
    <property type="component" value="Unassembled WGS sequence"/>
</dbReference>
<protein>
    <recommendedName>
        <fullName evidence="3">N-acetyltransferase domain-containing protein</fullName>
    </recommendedName>
</protein>
<name>A0ABS2DE72_9BACI</name>
<reference evidence="1 2" key="1">
    <citation type="submission" date="2021-02" db="EMBL/GenBank/DDBJ databases">
        <title>Bacillus sp. RD4P76, an endophyte from a halophyte.</title>
        <authorList>
            <person name="Sun J.-Q."/>
        </authorList>
    </citation>
    <scope>NUCLEOTIDE SEQUENCE [LARGE SCALE GENOMIC DNA]</scope>
    <source>
        <strain evidence="1 2">RD4P76</strain>
    </source>
</reference>
<evidence type="ECO:0000313" key="2">
    <source>
        <dbReference type="Proteomes" id="UP001518925"/>
    </source>
</evidence>
<gene>
    <name evidence="1" type="ORF">JR050_03585</name>
</gene>
<sequence>MTTVIRAAETKDVQVMKSFLGQANVSTKGLEEQIDHFVVMEDANGSILGTLGIQRIEQDGLLRSLVISKGADKTNILDMFRQILMLARDKELKRLYLATNKIVSIEFFALMGFTRQNIEDVPQHIKLAEHVVETLHMDETVIMEFVI</sequence>
<comment type="caution">
    <text evidence="1">The sequence shown here is derived from an EMBL/GenBank/DDBJ whole genome shotgun (WGS) entry which is preliminary data.</text>
</comment>
<evidence type="ECO:0008006" key="3">
    <source>
        <dbReference type="Google" id="ProtNLM"/>
    </source>
</evidence>
<evidence type="ECO:0000313" key="1">
    <source>
        <dbReference type="EMBL" id="MBM6616762.1"/>
    </source>
</evidence>